<dbReference type="InterPro" id="IPR051907">
    <property type="entry name" value="DoxX-like_oxidoreductase"/>
</dbReference>
<keyword evidence="9" id="KW-1185">Reference proteome</keyword>
<comment type="similarity">
    <text evidence="2">Belongs to the DoxX family.</text>
</comment>
<protein>
    <submittedName>
        <fullName evidence="8">DoxX family protein</fullName>
    </submittedName>
</protein>
<keyword evidence="3" id="KW-1003">Cell membrane</keyword>
<dbReference type="Proteomes" id="UP000319411">
    <property type="component" value="Plasmid unnamed1"/>
</dbReference>
<keyword evidence="6 7" id="KW-0472">Membrane</keyword>
<evidence type="ECO:0000256" key="5">
    <source>
        <dbReference type="ARBA" id="ARBA00022989"/>
    </source>
</evidence>
<name>A0A518XIB0_9GAMM</name>
<dbReference type="PANTHER" id="PTHR33452">
    <property type="entry name" value="OXIDOREDUCTASE CATD-RELATED"/>
    <property type="match status" value="1"/>
</dbReference>
<dbReference type="GO" id="GO:0005886">
    <property type="term" value="C:plasma membrane"/>
    <property type="evidence" value="ECO:0007669"/>
    <property type="project" value="UniProtKB-SubCell"/>
</dbReference>
<dbReference type="EMBL" id="CP032703">
    <property type="protein sequence ID" value="QDY43928.1"/>
    <property type="molecule type" value="Genomic_DNA"/>
</dbReference>
<geneLocation type="plasmid" evidence="8 9">
    <name>unnamed1</name>
</geneLocation>
<evidence type="ECO:0000256" key="4">
    <source>
        <dbReference type="ARBA" id="ARBA00022692"/>
    </source>
</evidence>
<gene>
    <name evidence="8" type="ORF">D8B20_18540</name>
</gene>
<evidence type="ECO:0000313" key="8">
    <source>
        <dbReference type="EMBL" id="QDY43928.1"/>
    </source>
</evidence>
<dbReference type="AlphaFoldDB" id="A0A518XIB0"/>
<evidence type="ECO:0000256" key="1">
    <source>
        <dbReference type="ARBA" id="ARBA00004651"/>
    </source>
</evidence>
<evidence type="ECO:0000256" key="6">
    <source>
        <dbReference type="ARBA" id="ARBA00023136"/>
    </source>
</evidence>
<evidence type="ECO:0000313" key="9">
    <source>
        <dbReference type="Proteomes" id="UP000319411"/>
    </source>
</evidence>
<reference evidence="8 9" key="1">
    <citation type="submission" date="2018-10" db="EMBL/GenBank/DDBJ databases">
        <title>Genome Sequencing of Pantoea dispersa DSM 32899.</title>
        <authorList>
            <person name="Nawrath M."/>
            <person name="Ottenheim C."/>
            <person name="Wilm A."/>
            <person name="Zimmermann W."/>
            <person name="Wu J.C."/>
        </authorList>
    </citation>
    <scope>NUCLEOTIDE SEQUENCE [LARGE SCALE GENOMIC DNA]</scope>
    <source>
        <strain evidence="8 9">DSM 32899</strain>
        <plasmid evidence="8 9">unnamed1</plasmid>
    </source>
</reference>
<sequence>MLNTLHQGIHFSERLIKTALLPLAARLGLAATFWLSGQTKITGLQIDILGGSPLQFGIPQVTDGAIALFQQEYRLPLLDPALAATLAAAAEHILPLLLLIGLATRVSALGLLGMTMVIQLFVYPDAWPLHLTWIAAQLYLLIYGAGRLSLDQLLPRRR</sequence>
<dbReference type="Pfam" id="PF07681">
    <property type="entry name" value="DoxX"/>
    <property type="match status" value="1"/>
</dbReference>
<dbReference type="KEGG" id="pdis:D8B20_18540"/>
<feature type="transmembrane region" description="Helical" evidence="7">
    <location>
        <begin position="106"/>
        <end position="124"/>
    </location>
</feature>
<dbReference type="RefSeq" id="WP_145891052.1">
    <property type="nucleotide sequence ID" value="NZ_CP032703.1"/>
</dbReference>
<organism evidence="8 9">
    <name type="scientific">Candidatus Pantoea soli</name>
    <dbReference type="NCBI Taxonomy" id="3098669"/>
    <lineage>
        <taxon>Bacteria</taxon>
        <taxon>Pseudomonadati</taxon>
        <taxon>Pseudomonadota</taxon>
        <taxon>Gammaproteobacteria</taxon>
        <taxon>Enterobacterales</taxon>
        <taxon>Erwiniaceae</taxon>
        <taxon>Pantoea</taxon>
    </lineage>
</organism>
<keyword evidence="8" id="KW-0614">Plasmid</keyword>
<keyword evidence="4 7" id="KW-0812">Transmembrane</keyword>
<keyword evidence="5 7" id="KW-1133">Transmembrane helix</keyword>
<evidence type="ECO:0000256" key="3">
    <source>
        <dbReference type="ARBA" id="ARBA00022475"/>
    </source>
</evidence>
<comment type="subcellular location">
    <subcellularLocation>
        <location evidence="1">Cell membrane</location>
        <topology evidence="1">Multi-pass membrane protein</topology>
    </subcellularLocation>
</comment>
<dbReference type="OrthoDB" id="121744at2"/>
<evidence type="ECO:0000256" key="7">
    <source>
        <dbReference type="SAM" id="Phobius"/>
    </source>
</evidence>
<proteinExistence type="inferred from homology"/>
<feature type="transmembrane region" description="Helical" evidence="7">
    <location>
        <begin position="130"/>
        <end position="150"/>
    </location>
</feature>
<accession>A0A518XIB0</accession>
<dbReference type="InterPro" id="IPR032808">
    <property type="entry name" value="DoxX"/>
</dbReference>
<evidence type="ECO:0000256" key="2">
    <source>
        <dbReference type="ARBA" id="ARBA00006679"/>
    </source>
</evidence>
<dbReference type="PANTHER" id="PTHR33452:SF1">
    <property type="entry name" value="INNER MEMBRANE PROTEIN YPHA-RELATED"/>
    <property type="match status" value="1"/>
</dbReference>